<evidence type="ECO:0000259" key="3">
    <source>
        <dbReference type="Pfam" id="PF14016"/>
    </source>
</evidence>
<comment type="caution">
    <text evidence="4">The sequence shown here is derived from an EMBL/GenBank/DDBJ whole genome shotgun (WGS) entry which is preliminary data.</text>
</comment>
<gene>
    <name evidence="4" type="ORF">FEAC_03240</name>
</gene>
<dbReference type="Pfam" id="PF14016">
    <property type="entry name" value="DUF4232"/>
    <property type="match status" value="1"/>
</dbReference>
<keyword evidence="5" id="KW-1185">Reference proteome</keyword>
<sequence>MRHFREDHVNDRKRIFTATSVILVAGLALAACGSSSSPSSTSSSKQTSSLKSSSKKTKSSAASTVGQVSRCRSANLVAHMVSTQGAAGSIIRTYTLVNTGSTSCTLYGYPGLQLLGASGQKLPTEVLRTPAAEATVKLAHDASAAFSLKYADSTGYGSESCPSSASLEITPPNAYHSLTVTGAAGVIDAFGGTTQALKCGILNVEPVAADQG</sequence>
<dbReference type="STRING" id="1121877.FEAC_03240"/>
<feature type="domain" description="DUF4232" evidence="3">
    <location>
        <begin position="71"/>
        <end position="206"/>
    </location>
</feature>
<dbReference type="RefSeq" id="WP_035388380.1">
    <property type="nucleotide sequence ID" value="NZ_JQKF01000002.1"/>
</dbReference>
<dbReference type="PATRIC" id="fig|1121877.4.peg.355"/>
<feature type="signal peptide" evidence="2">
    <location>
        <begin position="1"/>
        <end position="30"/>
    </location>
</feature>
<feature type="region of interest" description="Disordered" evidence="1">
    <location>
        <begin position="35"/>
        <end position="64"/>
    </location>
</feature>
<protein>
    <recommendedName>
        <fullName evidence="3">DUF4232 domain-containing protein</fullName>
    </recommendedName>
</protein>
<reference evidence="4 5" key="1">
    <citation type="submission" date="2015-01" db="EMBL/GenBank/DDBJ databases">
        <title>Draft genome of the acidophilic iron oxidizer Ferrimicrobium acidiphilum strain T23.</title>
        <authorList>
            <person name="Poehlein A."/>
            <person name="Eisen S."/>
            <person name="Schloemann M."/>
            <person name="Johnson B.D."/>
            <person name="Daniel R."/>
            <person name="Muehling M."/>
        </authorList>
    </citation>
    <scope>NUCLEOTIDE SEQUENCE [LARGE SCALE GENOMIC DNA]</scope>
    <source>
        <strain evidence="4 5">T23</strain>
    </source>
</reference>
<feature type="compositionally biased region" description="Low complexity" evidence="1">
    <location>
        <begin position="35"/>
        <end position="52"/>
    </location>
</feature>
<keyword evidence="2" id="KW-0732">Signal</keyword>
<dbReference type="EMBL" id="JXUW01000002">
    <property type="protein sequence ID" value="KJE77952.1"/>
    <property type="molecule type" value="Genomic_DNA"/>
</dbReference>
<dbReference type="GeneID" id="78373990"/>
<evidence type="ECO:0000313" key="5">
    <source>
        <dbReference type="Proteomes" id="UP000032336"/>
    </source>
</evidence>
<proteinExistence type="predicted"/>
<evidence type="ECO:0000256" key="1">
    <source>
        <dbReference type="SAM" id="MobiDB-lite"/>
    </source>
</evidence>
<dbReference type="AlphaFoldDB" id="A0A0D8FYV9"/>
<dbReference type="OrthoDB" id="485007at2"/>
<evidence type="ECO:0000256" key="2">
    <source>
        <dbReference type="SAM" id="SignalP"/>
    </source>
</evidence>
<feature type="chain" id="PRO_5002329842" description="DUF4232 domain-containing protein" evidence="2">
    <location>
        <begin position="31"/>
        <end position="212"/>
    </location>
</feature>
<organism evidence="4 5">
    <name type="scientific">Ferrimicrobium acidiphilum DSM 19497</name>
    <dbReference type="NCBI Taxonomy" id="1121877"/>
    <lineage>
        <taxon>Bacteria</taxon>
        <taxon>Bacillati</taxon>
        <taxon>Actinomycetota</taxon>
        <taxon>Acidimicrobiia</taxon>
        <taxon>Acidimicrobiales</taxon>
        <taxon>Acidimicrobiaceae</taxon>
        <taxon>Ferrimicrobium</taxon>
    </lineage>
</organism>
<accession>A0A0D8FYV9</accession>
<dbReference type="InterPro" id="IPR025326">
    <property type="entry name" value="DUF4232"/>
</dbReference>
<dbReference type="Proteomes" id="UP000032336">
    <property type="component" value="Unassembled WGS sequence"/>
</dbReference>
<name>A0A0D8FYV9_9ACTN</name>
<dbReference type="PROSITE" id="PS51257">
    <property type="entry name" value="PROKAR_LIPOPROTEIN"/>
    <property type="match status" value="1"/>
</dbReference>
<evidence type="ECO:0000313" key="4">
    <source>
        <dbReference type="EMBL" id="KJE77952.1"/>
    </source>
</evidence>